<reference evidence="1" key="1">
    <citation type="journal article" date="2021" name="Proc. Natl. Acad. Sci. U.S.A.">
        <title>A Catalog of Tens of Thousands of Viruses from Human Metagenomes Reveals Hidden Associations with Chronic Diseases.</title>
        <authorList>
            <person name="Tisza M.J."/>
            <person name="Buck C.B."/>
        </authorList>
    </citation>
    <scope>NUCLEOTIDE SEQUENCE</scope>
    <source>
        <strain evidence="1">CtJcm18</strain>
    </source>
</reference>
<protein>
    <submittedName>
        <fullName evidence="1">Uncharacterized protein</fullName>
    </submittedName>
</protein>
<name>A0A8S5P599_9CAUD</name>
<organism evidence="1">
    <name type="scientific">Siphoviridae sp. ctJcm18</name>
    <dbReference type="NCBI Taxonomy" id="2825433"/>
    <lineage>
        <taxon>Viruses</taxon>
        <taxon>Duplodnaviria</taxon>
        <taxon>Heunggongvirae</taxon>
        <taxon>Uroviricota</taxon>
        <taxon>Caudoviricetes</taxon>
    </lineage>
</organism>
<sequence>MISTSINLQEVINVEDNYNRLYFKCCYDSRPKEL</sequence>
<proteinExistence type="predicted"/>
<dbReference type="EMBL" id="BK015323">
    <property type="protein sequence ID" value="DAE01372.1"/>
    <property type="molecule type" value="Genomic_DNA"/>
</dbReference>
<accession>A0A8S5P599</accession>
<evidence type="ECO:0000313" key="1">
    <source>
        <dbReference type="EMBL" id="DAE01372.1"/>
    </source>
</evidence>